<dbReference type="Pfam" id="PF04616">
    <property type="entry name" value="Glyco_hydro_43"/>
    <property type="match status" value="1"/>
</dbReference>
<dbReference type="InterPro" id="IPR006710">
    <property type="entry name" value="Glyco_hydro_43"/>
</dbReference>
<dbReference type="InterPro" id="IPR052176">
    <property type="entry name" value="Glycosyl_Hydrlase_43_Enz"/>
</dbReference>
<dbReference type="SUPFAM" id="SSF75005">
    <property type="entry name" value="Arabinanase/levansucrase/invertase"/>
    <property type="match status" value="1"/>
</dbReference>
<evidence type="ECO:0000256" key="3">
    <source>
        <dbReference type="ARBA" id="ARBA00023277"/>
    </source>
</evidence>
<evidence type="ECO:0000313" key="9">
    <source>
        <dbReference type="Proteomes" id="UP000245464"/>
    </source>
</evidence>
<protein>
    <submittedName>
        <fullName evidence="7 8">Beta-xylosidase</fullName>
    </submittedName>
</protein>
<dbReference type="OMA" id="PKELVIY"/>
<dbReference type="EMBL" id="NQIK02000003">
    <property type="protein sequence ID" value="KAF7573143.1"/>
    <property type="molecule type" value="Genomic_DNA"/>
</dbReference>
<dbReference type="EMBL" id="NRDI02000005">
    <property type="protein sequence ID" value="KAI1516509.1"/>
    <property type="molecule type" value="Genomic_DNA"/>
</dbReference>
<organism evidence="7 9">
    <name type="scientific">Pyrenophora tritici-repentis</name>
    <dbReference type="NCBI Taxonomy" id="45151"/>
    <lineage>
        <taxon>Eukaryota</taxon>
        <taxon>Fungi</taxon>
        <taxon>Dikarya</taxon>
        <taxon>Ascomycota</taxon>
        <taxon>Pezizomycotina</taxon>
        <taxon>Dothideomycetes</taxon>
        <taxon>Pleosporomycetidae</taxon>
        <taxon>Pleosporales</taxon>
        <taxon>Pleosporineae</taxon>
        <taxon>Pleosporaceae</taxon>
        <taxon>Pyrenophora</taxon>
    </lineage>
</organism>
<comment type="caution">
    <text evidence="7">The sequence shown here is derived from an EMBL/GenBank/DDBJ whole genome shotgun (WGS) entry which is preliminary data.</text>
</comment>
<keyword evidence="4 6" id="KW-0326">Glycosidase</keyword>
<reference evidence="7 9" key="1">
    <citation type="journal article" date="2018" name="BMC Genomics">
        <title>Comparative genomics of the wheat fungal pathogen Pyrenophora tritici-repentis reveals chromosomal variations and genome plasticity.</title>
        <authorList>
            <person name="Moolhuijzen P."/>
            <person name="See P.T."/>
            <person name="Hane J.K."/>
            <person name="Shi G."/>
            <person name="Liu Z."/>
            <person name="Oliver R.P."/>
            <person name="Moffat C.S."/>
        </authorList>
    </citation>
    <scope>NUCLEOTIDE SEQUENCE [LARGE SCALE GENOMIC DNA]</scope>
    <source>
        <strain evidence="7">M4</strain>
    </source>
</reference>
<accession>A0A2W1HYZ5</accession>
<evidence type="ECO:0000256" key="4">
    <source>
        <dbReference type="ARBA" id="ARBA00023295"/>
    </source>
</evidence>
<evidence type="ECO:0000313" key="8">
    <source>
        <dbReference type="EMBL" id="KAI1516509.1"/>
    </source>
</evidence>
<keyword evidence="2 6" id="KW-0378">Hydrolase</keyword>
<reference evidence="8" key="2">
    <citation type="submission" date="2021-05" db="EMBL/GenBank/DDBJ databases">
        <authorList>
            <person name="Moolhuijzen P.M."/>
            <person name="Moffat C.S."/>
        </authorList>
    </citation>
    <scope>NUCLEOTIDE SEQUENCE</scope>
    <source>
        <strain evidence="8">86-124</strain>
    </source>
</reference>
<dbReference type="Proteomes" id="UP000249757">
    <property type="component" value="Unassembled WGS sequence"/>
</dbReference>
<keyword evidence="10" id="KW-1185">Reference proteome</keyword>
<sequence>MSVAVYDPPVINTFHQCDPAAHVWKHDPNTVYVYGSHDVNSTKNPPVQYDMKDYYVLIQVDITKPATVGPKILDLPDIPWASQQLWAPDVAEKNGEYFLYFPAKDKDGVFRIGVAKSDKPDGKFKAEPSYIPGAYSIDPAILADDDGCYYMYFGGLWGGQLQAWPNNTLNTSAFGNISPSSGPALGPRFAKLSANMTHLATEPKELVIYDKDGQVMQANSTRRYFEAPSINKVGNLYYLQYSTGTSHTIEIAVGKKPEGPFYWKSTLLQPVKGWTTHESIVKFKGDWLLYYADASLTGIDDLRNTKVRKLNFANGTFALAQPQPYTPFPSS</sequence>
<dbReference type="GO" id="GO:0004553">
    <property type="term" value="F:hydrolase activity, hydrolyzing O-glycosyl compounds"/>
    <property type="evidence" value="ECO:0007669"/>
    <property type="project" value="InterPro"/>
</dbReference>
<dbReference type="Gene3D" id="2.115.10.20">
    <property type="entry name" value="Glycosyl hydrolase domain, family 43"/>
    <property type="match status" value="1"/>
</dbReference>
<proteinExistence type="inferred from homology"/>
<name>A0A2W1HYZ5_9PLEO</name>
<evidence type="ECO:0000313" key="10">
    <source>
        <dbReference type="Proteomes" id="UP000249757"/>
    </source>
</evidence>
<dbReference type="GO" id="GO:0005975">
    <property type="term" value="P:carbohydrate metabolic process"/>
    <property type="evidence" value="ECO:0007669"/>
    <property type="project" value="InterPro"/>
</dbReference>
<keyword evidence="3" id="KW-0119">Carbohydrate metabolism</keyword>
<dbReference type="Proteomes" id="UP000245464">
    <property type="component" value="Chromosome 3"/>
</dbReference>
<feature type="site" description="Important for catalytic activity, responsible for pKa modulation of the active site Glu and correct orientation of both the proton donor and substrate" evidence="5">
    <location>
        <position position="138"/>
    </location>
</feature>
<dbReference type="AlphaFoldDB" id="A0A2W1HYZ5"/>
<reference evidence="10" key="4">
    <citation type="journal article" date="2022" name="Microb. Genom.">
        <title>A global pangenome for the wheat fungal pathogen Pyrenophora tritici-repentis and prediction of effector protein structural homology.</title>
        <authorList>
            <person name="Moolhuijzen P.M."/>
            <person name="See P.T."/>
            <person name="Shi G."/>
            <person name="Powell H.R."/>
            <person name="Cockram J."/>
            <person name="Jorgensen L.N."/>
            <person name="Benslimane H."/>
            <person name="Strelkov S.E."/>
            <person name="Turner J."/>
            <person name="Liu Z."/>
            <person name="Moffat C.S."/>
        </authorList>
    </citation>
    <scope>NUCLEOTIDE SEQUENCE [LARGE SCALE GENOMIC DNA]</scope>
</reference>
<dbReference type="PANTHER" id="PTHR43772:SF2">
    <property type="entry name" value="PUTATIVE (AFU_ORTHOLOGUE AFUA_2G04480)-RELATED"/>
    <property type="match status" value="1"/>
</dbReference>
<evidence type="ECO:0000256" key="6">
    <source>
        <dbReference type="RuleBase" id="RU361187"/>
    </source>
</evidence>
<dbReference type="PANTHER" id="PTHR43772">
    <property type="entry name" value="ENDO-1,4-BETA-XYLANASE"/>
    <property type="match status" value="1"/>
</dbReference>
<evidence type="ECO:0000313" key="7">
    <source>
        <dbReference type="EMBL" id="KAF7573143.1"/>
    </source>
</evidence>
<dbReference type="OrthoDB" id="5211809at2759"/>
<evidence type="ECO:0000256" key="1">
    <source>
        <dbReference type="ARBA" id="ARBA00009865"/>
    </source>
</evidence>
<dbReference type="InterPro" id="IPR023296">
    <property type="entry name" value="Glyco_hydro_beta-prop_sf"/>
</dbReference>
<comment type="similarity">
    <text evidence="1 6">Belongs to the glycosyl hydrolase 43 family.</text>
</comment>
<reference evidence="8" key="3">
    <citation type="journal article" date="2022" name="bioRxiv">
        <title>A global pangenome for the wheat fungal pathogen Pyrenophora tritici-repentis and prediction of effector protein structural homology.</title>
        <authorList>
            <person name="Moolhuijzen P."/>
            <person name="See P.T."/>
            <person name="Shi G."/>
            <person name="Powell H.R."/>
            <person name="Cockram J."/>
            <person name="Jorgensen L.N."/>
            <person name="Benslimane H."/>
            <person name="Strelkov S.E."/>
            <person name="Turner J."/>
            <person name="Liu Z."/>
            <person name="Moffat C.S."/>
        </authorList>
    </citation>
    <scope>NUCLEOTIDE SEQUENCE</scope>
    <source>
        <strain evidence="8">86-124</strain>
    </source>
</reference>
<evidence type="ECO:0000256" key="2">
    <source>
        <dbReference type="ARBA" id="ARBA00022801"/>
    </source>
</evidence>
<gene>
    <name evidence="8" type="ORF">Ptr86124_005046</name>
    <name evidence="7" type="ORF">PtrM4_080480</name>
</gene>
<evidence type="ECO:0000256" key="5">
    <source>
        <dbReference type="PIRSR" id="PIRSR606710-2"/>
    </source>
</evidence>